<dbReference type="Pfam" id="PF00560">
    <property type="entry name" value="LRR_1"/>
    <property type="match status" value="1"/>
</dbReference>
<dbReference type="WBParaSite" id="ASIM_0001348801-mRNA-1">
    <property type="protein sequence ID" value="ASIM_0001348801-mRNA-1"/>
    <property type="gene ID" value="ASIM_0001348801"/>
</dbReference>
<name>A0A0M3JYG6_ANISI</name>
<dbReference type="GO" id="GO:0098609">
    <property type="term" value="P:cell-cell adhesion"/>
    <property type="evidence" value="ECO:0007669"/>
    <property type="project" value="TreeGrafter"/>
</dbReference>
<dbReference type="EMBL" id="UYRR01031277">
    <property type="protein sequence ID" value="VDK48448.1"/>
    <property type="molecule type" value="Genomic_DNA"/>
</dbReference>
<feature type="region of interest" description="Disordered" evidence="3">
    <location>
        <begin position="654"/>
        <end position="689"/>
    </location>
</feature>
<proteinExistence type="predicted"/>
<evidence type="ECO:0000256" key="2">
    <source>
        <dbReference type="ARBA" id="ARBA00022737"/>
    </source>
</evidence>
<feature type="compositionally biased region" description="Polar residues" evidence="3">
    <location>
        <begin position="490"/>
        <end position="499"/>
    </location>
</feature>
<dbReference type="SMART" id="SM00364">
    <property type="entry name" value="LRR_BAC"/>
    <property type="match status" value="11"/>
</dbReference>
<reference evidence="5 6" key="2">
    <citation type="submission" date="2018-11" db="EMBL/GenBank/DDBJ databases">
        <authorList>
            <consortium name="Pathogen Informatics"/>
        </authorList>
    </citation>
    <scope>NUCLEOTIDE SEQUENCE [LARGE SCALE GENOMIC DNA]</scope>
</reference>
<feature type="compositionally biased region" description="Basic and acidic residues" evidence="3">
    <location>
        <begin position="665"/>
        <end position="684"/>
    </location>
</feature>
<dbReference type="PANTHER" id="PTHR23119:SF44">
    <property type="entry name" value="PROTEIN LAP4"/>
    <property type="match status" value="1"/>
</dbReference>
<feature type="region of interest" description="Disordered" evidence="3">
    <location>
        <begin position="1053"/>
        <end position="1082"/>
    </location>
</feature>
<dbReference type="CDD" id="cd00136">
    <property type="entry name" value="PDZ_canonical"/>
    <property type="match status" value="1"/>
</dbReference>
<feature type="compositionally biased region" description="Polar residues" evidence="3">
    <location>
        <begin position="654"/>
        <end position="664"/>
    </location>
</feature>
<evidence type="ECO:0000313" key="5">
    <source>
        <dbReference type="EMBL" id="VDK48448.1"/>
    </source>
</evidence>
<dbReference type="OrthoDB" id="2187496at2759"/>
<dbReference type="Gene3D" id="2.30.42.10">
    <property type="match status" value="2"/>
</dbReference>
<dbReference type="GO" id="GO:0045197">
    <property type="term" value="P:establishment or maintenance of epithelial cell apical/basal polarity"/>
    <property type="evidence" value="ECO:0007669"/>
    <property type="project" value="TreeGrafter"/>
</dbReference>
<reference evidence="7" key="1">
    <citation type="submission" date="2016-04" db="UniProtKB">
        <authorList>
            <consortium name="WormBaseParasite"/>
        </authorList>
    </citation>
    <scope>IDENTIFICATION</scope>
</reference>
<keyword evidence="2" id="KW-0677">Repeat</keyword>
<dbReference type="SMART" id="SM00228">
    <property type="entry name" value="PDZ"/>
    <property type="match status" value="2"/>
</dbReference>
<dbReference type="InterPro" id="IPR003591">
    <property type="entry name" value="Leu-rich_rpt_typical-subtyp"/>
</dbReference>
<dbReference type="InterPro" id="IPR001611">
    <property type="entry name" value="Leu-rich_rpt"/>
</dbReference>
<dbReference type="GO" id="GO:0098968">
    <property type="term" value="P:neurotransmitter receptor transport postsynaptic membrane to endosome"/>
    <property type="evidence" value="ECO:0007669"/>
    <property type="project" value="TreeGrafter"/>
</dbReference>
<dbReference type="GO" id="GO:0014069">
    <property type="term" value="C:postsynaptic density"/>
    <property type="evidence" value="ECO:0007669"/>
    <property type="project" value="TreeGrafter"/>
</dbReference>
<dbReference type="Pfam" id="PF00595">
    <property type="entry name" value="PDZ"/>
    <property type="match status" value="2"/>
</dbReference>
<dbReference type="InterPro" id="IPR036034">
    <property type="entry name" value="PDZ_sf"/>
</dbReference>
<feature type="compositionally biased region" description="Polar residues" evidence="3">
    <location>
        <begin position="516"/>
        <end position="536"/>
    </location>
</feature>
<keyword evidence="6" id="KW-1185">Reference proteome</keyword>
<feature type="compositionally biased region" description="Acidic residues" evidence="3">
    <location>
        <begin position="447"/>
        <end position="456"/>
    </location>
</feature>
<dbReference type="PANTHER" id="PTHR23119">
    <property type="entry name" value="DISCS LARGE"/>
    <property type="match status" value="1"/>
</dbReference>
<dbReference type="InterPro" id="IPR050614">
    <property type="entry name" value="Synaptic_Scaffolding_LAP-MAGUK"/>
</dbReference>
<evidence type="ECO:0000313" key="6">
    <source>
        <dbReference type="Proteomes" id="UP000267096"/>
    </source>
</evidence>
<protein>
    <submittedName>
        <fullName evidence="7">Protein lap1</fullName>
    </submittedName>
</protein>
<dbReference type="AlphaFoldDB" id="A0A0M3JYG6"/>
<organism evidence="7">
    <name type="scientific">Anisakis simplex</name>
    <name type="common">Herring worm</name>
    <dbReference type="NCBI Taxonomy" id="6269"/>
    <lineage>
        <taxon>Eukaryota</taxon>
        <taxon>Metazoa</taxon>
        <taxon>Ecdysozoa</taxon>
        <taxon>Nematoda</taxon>
        <taxon>Chromadorea</taxon>
        <taxon>Rhabditida</taxon>
        <taxon>Spirurina</taxon>
        <taxon>Ascaridomorpha</taxon>
        <taxon>Ascaridoidea</taxon>
        <taxon>Anisakidae</taxon>
        <taxon>Anisakis</taxon>
        <taxon>Anisakis simplex complex</taxon>
    </lineage>
</organism>
<dbReference type="InterPro" id="IPR055414">
    <property type="entry name" value="LRR_R13L4/SHOC2-like"/>
</dbReference>
<feature type="domain" description="PDZ" evidence="4">
    <location>
        <begin position="568"/>
        <end position="656"/>
    </location>
</feature>
<evidence type="ECO:0000259" key="4">
    <source>
        <dbReference type="PROSITE" id="PS50106"/>
    </source>
</evidence>
<dbReference type="GO" id="GO:0043113">
    <property type="term" value="P:receptor clustering"/>
    <property type="evidence" value="ECO:0007669"/>
    <property type="project" value="TreeGrafter"/>
</dbReference>
<dbReference type="InterPro" id="IPR032675">
    <property type="entry name" value="LRR_dom_sf"/>
</dbReference>
<dbReference type="SUPFAM" id="SSF50156">
    <property type="entry name" value="PDZ domain-like"/>
    <property type="match status" value="2"/>
</dbReference>
<evidence type="ECO:0000256" key="3">
    <source>
        <dbReference type="SAM" id="MobiDB-lite"/>
    </source>
</evidence>
<dbReference type="GO" id="GO:0045211">
    <property type="term" value="C:postsynaptic membrane"/>
    <property type="evidence" value="ECO:0007669"/>
    <property type="project" value="TreeGrafter"/>
</dbReference>
<gene>
    <name evidence="5" type="ORF">ASIM_LOCUS12916</name>
</gene>
<dbReference type="SUPFAM" id="SSF52058">
    <property type="entry name" value="L domain-like"/>
    <property type="match status" value="2"/>
</dbReference>
<dbReference type="PROSITE" id="PS51450">
    <property type="entry name" value="LRR"/>
    <property type="match status" value="3"/>
</dbReference>
<dbReference type="GO" id="GO:0016323">
    <property type="term" value="C:basolateral plasma membrane"/>
    <property type="evidence" value="ECO:0007669"/>
    <property type="project" value="TreeGrafter"/>
</dbReference>
<accession>A0A0M3JYG6</accession>
<dbReference type="InterPro" id="IPR001478">
    <property type="entry name" value="PDZ"/>
</dbReference>
<dbReference type="Proteomes" id="UP000267096">
    <property type="component" value="Unassembled WGS sequence"/>
</dbReference>
<sequence length="1108" mass="122242">MPIFSCIPFACSGHVDVIEKRQCNLHDLPIEVERCANSLEELYLDCNQISDITEGLCRCKKLKCLSLGQNKILRVPPSIGSLTALEELHLEDNELSDLPEELVKCCDLRILDLRLNLLTRLPEVISKLSSLTHLYLFETSLTQLPPDIDKLKNLRSLDVRENQLRALPPALCQLKQLRELDLGRNELSHLPLNLGSLENLEDLYVDHNLLSSLPDSLTSCDKLRVLDVSQNDLCSLPKQIGDLKLLDELNIAENRIAQLPETIGSLKKLTFLKADSNALTELSPAIGDCHSLSEIYLFNNQLTTLPSSLGNLKELSVLSVAENQLEEIPSTIGGCTKVSILTLRGNRLRQLPIEIGRLANLRVLDLCDNILQFLPFTINVLFNLRALWLSVDQTSPLVPFESVQDPGTHVKVLTSYLLPQGKCEEEAGIVTHQRRTTSGVNVRFGSEEGDVSGEDESVGHFERKGTPHPKTRSRAVTPRRQSIDGHFIPHNQTENTADLTLSLRRKSAGDMPNAEGSIQKSSNQANGTSAERSGANSLAPISESDEKMNVNQLPDLIANNDSFRSECRIMVRRDERIGFGLSITGGIECEPYKADDNGLFVSGVVANGPSQSSGLMVGDKILSVNGHSVVDQSHYTVAEMMQKVDQVELLIQREQQPSTSSSHLGNDDVKKEGTNEESVDENKNPNETTTCEQLISTTIQRDLNGSLGFEVDADKGNLVVKSIISPSDTLKQSPIQVGDHLLSINGKTLTGSHLDVVKELMSDENSNEVYVVVRRQQSSSKDRGFVTKSDCSLISSVSETPTEGAFTTDTQTDQSFGMDDNAEQTITADISTVRVEVRSSEEVASEAIHTQEARDQCSSINANIQQSNATSDQVLNQQVVNNTSEPEKMTILSKIKKFESVSQVPELEPQGDEQQPLPAKKPLVSAADIEKMKEEENKKLANSFSMDVDEYSNTDFSFEHLLSNNALPNSSPAIVRIKEAAHRLITANGHGEEAVDGVSITAASDKSTMKFDEMQKRQMWRQARYESLEKDTVEAERLMEQVLDITARYGNISEEESERQSSMNVSSEENELHSTDSNLVDDENDAAAVILKTTTTVGSPYQQPLIPL</sequence>
<dbReference type="SMART" id="SM00369">
    <property type="entry name" value="LRR_TYP"/>
    <property type="match status" value="11"/>
</dbReference>
<evidence type="ECO:0000313" key="7">
    <source>
        <dbReference type="WBParaSite" id="ASIM_0001348801-mRNA-1"/>
    </source>
</evidence>
<dbReference type="Pfam" id="PF13855">
    <property type="entry name" value="LRR_8"/>
    <property type="match status" value="1"/>
</dbReference>
<feature type="domain" description="PDZ" evidence="4">
    <location>
        <begin position="696"/>
        <end position="776"/>
    </location>
</feature>
<dbReference type="GO" id="GO:0019901">
    <property type="term" value="F:protein kinase binding"/>
    <property type="evidence" value="ECO:0007669"/>
    <property type="project" value="TreeGrafter"/>
</dbReference>
<evidence type="ECO:0000256" key="1">
    <source>
        <dbReference type="ARBA" id="ARBA00022614"/>
    </source>
</evidence>
<dbReference type="GO" id="GO:0005912">
    <property type="term" value="C:adherens junction"/>
    <property type="evidence" value="ECO:0007669"/>
    <property type="project" value="TreeGrafter"/>
</dbReference>
<keyword evidence="1" id="KW-0433">Leucine-rich repeat</keyword>
<dbReference type="Pfam" id="PF23598">
    <property type="entry name" value="LRR_14"/>
    <property type="match status" value="1"/>
</dbReference>
<dbReference type="PROSITE" id="PS50106">
    <property type="entry name" value="PDZ"/>
    <property type="match status" value="2"/>
</dbReference>
<feature type="region of interest" description="Disordered" evidence="3">
    <location>
        <begin position="443"/>
        <end position="547"/>
    </location>
</feature>
<dbReference type="GO" id="GO:0098887">
    <property type="term" value="P:neurotransmitter receptor transport, endosome to postsynaptic membrane"/>
    <property type="evidence" value="ECO:0007669"/>
    <property type="project" value="TreeGrafter"/>
</dbReference>
<dbReference type="Gene3D" id="3.80.10.10">
    <property type="entry name" value="Ribonuclease Inhibitor"/>
    <property type="match status" value="2"/>
</dbReference>